<comment type="caution">
    <text evidence="2">The sequence shown here is derived from an EMBL/GenBank/DDBJ whole genome shotgun (WGS) entry which is preliminary data.</text>
</comment>
<dbReference type="EMBL" id="CAJGYM010000020">
    <property type="protein sequence ID" value="CAD6191278.1"/>
    <property type="molecule type" value="Genomic_DNA"/>
</dbReference>
<reference evidence="2" key="1">
    <citation type="submission" date="2020-10" db="EMBL/GenBank/DDBJ databases">
        <authorList>
            <person name="Kikuchi T."/>
        </authorList>
    </citation>
    <scope>NUCLEOTIDE SEQUENCE</scope>
    <source>
        <strain evidence="2">NKZ352</strain>
    </source>
</reference>
<proteinExistence type="predicted"/>
<evidence type="ECO:0000313" key="3">
    <source>
        <dbReference type="Proteomes" id="UP000835052"/>
    </source>
</evidence>
<keyword evidence="3" id="KW-1185">Reference proteome</keyword>
<sequence length="138" mass="14965">MGGAKGRGKVAKTKTSGKTKRSGRKSRNKSKSKSGNKKKGEGGGEGEEGGGTAITFQPNFEMVPRFNLKKRAKAYAKQQAMHELKLKLEGRGKDGNLAALSKPERRMKLFVDNDEPTDPNAGPFKSKRFGAIFLLPAE</sequence>
<organism evidence="2 3">
    <name type="scientific">Caenorhabditis auriculariae</name>
    <dbReference type="NCBI Taxonomy" id="2777116"/>
    <lineage>
        <taxon>Eukaryota</taxon>
        <taxon>Metazoa</taxon>
        <taxon>Ecdysozoa</taxon>
        <taxon>Nematoda</taxon>
        <taxon>Chromadorea</taxon>
        <taxon>Rhabditida</taxon>
        <taxon>Rhabditina</taxon>
        <taxon>Rhabditomorpha</taxon>
        <taxon>Rhabditoidea</taxon>
        <taxon>Rhabditidae</taxon>
        <taxon>Peloderinae</taxon>
        <taxon>Caenorhabditis</taxon>
    </lineage>
</organism>
<protein>
    <submittedName>
        <fullName evidence="2">Uncharacterized protein</fullName>
    </submittedName>
</protein>
<dbReference type="AlphaFoldDB" id="A0A8S1H9M5"/>
<evidence type="ECO:0000256" key="1">
    <source>
        <dbReference type="SAM" id="MobiDB-lite"/>
    </source>
</evidence>
<name>A0A8S1H9M5_9PELO</name>
<accession>A0A8S1H9M5</accession>
<feature type="region of interest" description="Disordered" evidence="1">
    <location>
        <begin position="1"/>
        <end position="56"/>
    </location>
</feature>
<evidence type="ECO:0000313" key="2">
    <source>
        <dbReference type="EMBL" id="CAD6191278.1"/>
    </source>
</evidence>
<dbReference type="Proteomes" id="UP000835052">
    <property type="component" value="Unassembled WGS sequence"/>
</dbReference>
<dbReference type="OrthoDB" id="5864780at2759"/>
<feature type="compositionally biased region" description="Basic residues" evidence="1">
    <location>
        <begin position="1"/>
        <end position="37"/>
    </location>
</feature>
<gene>
    <name evidence="2" type="ORF">CAUJ_LOCUS7197</name>
</gene>